<comment type="caution">
    <text evidence="2">The sequence shown here is derived from an EMBL/GenBank/DDBJ whole genome shotgun (WGS) entry which is preliminary data.</text>
</comment>
<feature type="compositionally biased region" description="Basic and acidic residues" evidence="1">
    <location>
        <begin position="17"/>
        <end position="30"/>
    </location>
</feature>
<protein>
    <recommendedName>
        <fullName evidence="4">Nutrient deprivation-induced protein</fullName>
    </recommendedName>
</protein>
<proteinExistence type="predicted"/>
<feature type="region of interest" description="Disordered" evidence="1">
    <location>
        <begin position="1"/>
        <end position="34"/>
    </location>
</feature>
<evidence type="ECO:0000313" key="2">
    <source>
        <dbReference type="EMBL" id="MEX0405515.1"/>
    </source>
</evidence>
<keyword evidence="3" id="KW-1185">Reference proteome</keyword>
<feature type="region of interest" description="Disordered" evidence="1">
    <location>
        <begin position="147"/>
        <end position="200"/>
    </location>
</feature>
<organism evidence="2 3">
    <name type="scientific">Aquibium pacificus</name>
    <dbReference type="NCBI Taxonomy" id="3153579"/>
    <lineage>
        <taxon>Bacteria</taxon>
        <taxon>Pseudomonadati</taxon>
        <taxon>Pseudomonadota</taxon>
        <taxon>Alphaproteobacteria</taxon>
        <taxon>Hyphomicrobiales</taxon>
        <taxon>Phyllobacteriaceae</taxon>
        <taxon>Aquibium</taxon>
    </lineage>
</organism>
<dbReference type="EMBL" id="JBDPGJ010000002">
    <property type="protein sequence ID" value="MEX0405515.1"/>
    <property type="molecule type" value="Genomic_DNA"/>
</dbReference>
<sequence length="200" mass="20705">MIDENRTTSASSGGDAEALKGRLQQEKDSANRVASDAVGAIKKDAMSMAEGARDEALARGEQIKSEAADGLHTFADAVRKARDELDKDGSPVSGFVGQAADGLERLSRSLQNTSGPEMLESVREFGRRNPMSFVAASVLAGIALGRFAQSSSRHAQRPSTGTRGTDAYPTPAPSTSAAPARAYPAGESAVTPARTTGGPL</sequence>
<feature type="compositionally biased region" description="Low complexity" evidence="1">
    <location>
        <begin position="167"/>
        <end position="185"/>
    </location>
</feature>
<dbReference type="Proteomes" id="UP001556692">
    <property type="component" value="Unassembled WGS sequence"/>
</dbReference>
<evidence type="ECO:0000313" key="3">
    <source>
        <dbReference type="Proteomes" id="UP001556692"/>
    </source>
</evidence>
<dbReference type="RefSeq" id="WP_367953409.1">
    <property type="nucleotide sequence ID" value="NZ_JBDPGJ010000002.1"/>
</dbReference>
<accession>A0ABV3SIR6</accession>
<reference evidence="2 3" key="1">
    <citation type="submission" date="2024-05" db="EMBL/GenBank/DDBJ databases">
        <authorList>
            <person name="Jiang F."/>
        </authorList>
    </citation>
    <scope>NUCLEOTIDE SEQUENCE [LARGE SCALE GENOMIC DNA]</scope>
    <source>
        <strain evidence="2 3">LZ166</strain>
    </source>
</reference>
<gene>
    <name evidence="2" type="ORF">ABGN05_07585</name>
</gene>
<evidence type="ECO:0000256" key="1">
    <source>
        <dbReference type="SAM" id="MobiDB-lite"/>
    </source>
</evidence>
<name>A0ABV3SIR6_9HYPH</name>
<evidence type="ECO:0008006" key="4">
    <source>
        <dbReference type="Google" id="ProtNLM"/>
    </source>
</evidence>
<feature type="compositionally biased region" description="Polar residues" evidence="1">
    <location>
        <begin position="148"/>
        <end position="163"/>
    </location>
</feature>